<feature type="region of interest" description="Disordered" evidence="1">
    <location>
        <begin position="1"/>
        <end position="36"/>
    </location>
</feature>
<dbReference type="Proteomes" id="UP001211907">
    <property type="component" value="Unassembled WGS sequence"/>
</dbReference>
<sequence>MAQGLIKKKEATPTKTVSQTKKAAGKTKRGGTSIAPKKSALVKNLSLRKKLTAGAIVDTERQMAAKAGSTGKLTIMKATAEKGLKEIAAEKKRKGLIKEAEAKKMAAAMANKSSGKSKGTKANK</sequence>
<protein>
    <submittedName>
        <fullName evidence="2">Uncharacterized protein</fullName>
    </submittedName>
</protein>
<evidence type="ECO:0000313" key="2">
    <source>
        <dbReference type="EMBL" id="KAJ3116609.1"/>
    </source>
</evidence>
<dbReference type="AlphaFoldDB" id="A0AAD5SXM0"/>
<gene>
    <name evidence="2" type="ORF">HK100_001013</name>
</gene>
<dbReference type="EMBL" id="JADGJH010001218">
    <property type="protein sequence ID" value="KAJ3116609.1"/>
    <property type="molecule type" value="Genomic_DNA"/>
</dbReference>
<name>A0AAD5SXM0_9FUNG</name>
<dbReference type="Pfam" id="PF09495">
    <property type="entry name" value="DUF2462"/>
    <property type="match status" value="1"/>
</dbReference>
<proteinExistence type="predicted"/>
<reference evidence="2" key="1">
    <citation type="submission" date="2020-05" db="EMBL/GenBank/DDBJ databases">
        <title>Phylogenomic resolution of chytrid fungi.</title>
        <authorList>
            <person name="Stajich J.E."/>
            <person name="Amses K."/>
            <person name="Simmons R."/>
            <person name="Seto K."/>
            <person name="Myers J."/>
            <person name="Bonds A."/>
            <person name="Quandt C.A."/>
            <person name="Barry K."/>
            <person name="Liu P."/>
            <person name="Grigoriev I."/>
            <person name="Longcore J.E."/>
            <person name="James T.Y."/>
        </authorList>
    </citation>
    <scope>NUCLEOTIDE SEQUENCE</scope>
    <source>
        <strain evidence="2">JEL0513</strain>
    </source>
</reference>
<evidence type="ECO:0000313" key="3">
    <source>
        <dbReference type="Proteomes" id="UP001211907"/>
    </source>
</evidence>
<accession>A0AAD5SXM0</accession>
<dbReference type="InterPro" id="IPR019034">
    <property type="entry name" value="UPF0390"/>
</dbReference>
<keyword evidence="3" id="KW-1185">Reference proteome</keyword>
<comment type="caution">
    <text evidence="2">The sequence shown here is derived from an EMBL/GenBank/DDBJ whole genome shotgun (WGS) entry which is preliminary data.</text>
</comment>
<evidence type="ECO:0000256" key="1">
    <source>
        <dbReference type="SAM" id="MobiDB-lite"/>
    </source>
</evidence>
<organism evidence="2 3">
    <name type="scientific">Physocladia obscura</name>
    <dbReference type="NCBI Taxonomy" id="109957"/>
    <lineage>
        <taxon>Eukaryota</taxon>
        <taxon>Fungi</taxon>
        <taxon>Fungi incertae sedis</taxon>
        <taxon>Chytridiomycota</taxon>
        <taxon>Chytridiomycota incertae sedis</taxon>
        <taxon>Chytridiomycetes</taxon>
        <taxon>Chytridiales</taxon>
        <taxon>Chytriomycetaceae</taxon>
        <taxon>Physocladia</taxon>
    </lineage>
</organism>